<keyword evidence="3" id="KW-0804">Transcription</keyword>
<name>A0ABT4IEV7_9EURY</name>
<dbReference type="Gene3D" id="1.10.10.10">
    <property type="entry name" value="Winged helix-like DNA-binding domain superfamily/Winged helix DNA-binding domain"/>
    <property type="match status" value="1"/>
</dbReference>
<dbReference type="SUPFAM" id="SSF46785">
    <property type="entry name" value="Winged helix' DNA-binding domain"/>
    <property type="match status" value="1"/>
</dbReference>
<dbReference type="EMBL" id="JAPTGB010000005">
    <property type="protein sequence ID" value="MCZ0860274.1"/>
    <property type="molecule type" value="Genomic_DNA"/>
</dbReference>
<proteinExistence type="predicted"/>
<dbReference type="InterPro" id="IPR036388">
    <property type="entry name" value="WH-like_DNA-bd_sf"/>
</dbReference>
<evidence type="ECO:0000313" key="6">
    <source>
        <dbReference type="Proteomes" id="UP001141422"/>
    </source>
</evidence>
<dbReference type="Proteomes" id="UP001141422">
    <property type="component" value="Unassembled WGS sequence"/>
</dbReference>
<reference evidence="5" key="1">
    <citation type="submission" date="2022-12" db="EMBL/GenBank/DDBJ databases">
        <title>Isolation and characterisation of novel Methanocorpusculum spp. from native Australian herbivores indicates the genus is ancestrally host-associated.</title>
        <authorList>
            <person name="Volmer J.G."/>
            <person name="Soo R.M."/>
            <person name="Evans P.N."/>
            <person name="Hoedt E.C."/>
            <person name="Astorga Alsina A.L."/>
            <person name="Woodcroft B.J."/>
            <person name="Tyson G.W."/>
            <person name="Hugenholtz P."/>
            <person name="Morrison M."/>
        </authorList>
    </citation>
    <scope>NUCLEOTIDE SEQUENCE</scope>
    <source>
        <strain evidence="5">MG</strain>
    </source>
</reference>
<protein>
    <submittedName>
        <fullName evidence="5">Helix-turn-helix domain-containing protein</fullName>
    </submittedName>
</protein>
<dbReference type="Pfam" id="PF01638">
    <property type="entry name" value="HxlR"/>
    <property type="match status" value="1"/>
</dbReference>
<dbReference type="RefSeq" id="WP_268924494.1">
    <property type="nucleotide sequence ID" value="NZ_JAPTGB010000005.1"/>
</dbReference>
<evidence type="ECO:0000256" key="3">
    <source>
        <dbReference type="ARBA" id="ARBA00023163"/>
    </source>
</evidence>
<keyword evidence="6" id="KW-1185">Reference proteome</keyword>
<dbReference type="PANTHER" id="PTHR33204">
    <property type="entry name" value="TRANSCRIPTIONAL REGULATOR, MARR FAMILY"/>
    <property type="match status" value="1"/>
</dbReference>
<dbReference type="InterPro" id="IPR002577">
    <property type="entry name" value="HTH_HxlR"/>
</dbReference>
<evidence type="ECO:0000313" key="5">
    <source>
        <dbReference type="EMBL" id="MCZ0860274.1"/>
    </source>
</evidence>
<keyword evidence="2" id="KW-0238">DNA-binding</keyword>
<evidence type="ECO:0000256" key="2">
    <source>
        <dbReference type="ARBA" id="ARBA00023125"/>
    </source>
</evidence>
<accession>A0ABT4IEV7</accession>
<evidence type="ECO:0000256" key="1">
    <source>
        <dbReference type="ARBA" id="ARBA00023015"/>
    </source>
</evidence>
<dbReference type="PROSITE" id="PS51118">
    <property type="entry name" value="HTH_HXLR"/>
    <property type="match status" value="1"/>
</dbReference>
<dbReference type="PANTHER" id="PTHR33204:SF29">
    <property type="entry name" value="TRANSCRIPTIONAL REGULATOR"/>
    <property type="match status" value="1"/>
</dbReference>
<gene>
    <name evidence="5" type="ORF">O0S10_03380</name>
</gene>
<keyword evidence="1" id="KW-0805">Transcription regulation</keyword>
<dbReference type="InterPro" id="IPR036390">
    <property type="entry name" value="WH_DNA-bd_sf"/>
</dbReference>
<comment type="caution">
    <text evidence="5">The sequence shown here is derived from an EMBL/GenBank/DDBJ whole genome shotgun (WGS) entry which is preliminary data.</text>
</comment>
<evidence type="ECO:0000259" key="4">
    <source>
        <dbReference type="PROSITE" id="PS51118"/>
    </source>
</evidence>
<organism evidence="5 6">
    <name type="scientific">Methanocorpusculum petauri</name>
    <dbReference type="NCBI Taxonomy" id="3002863"/>
    <lineage>
        <taxon>Archaea</taxon>
        <taxon>Methanobacteriati</taxon>
        <taxon>Methanobacteriota</taxon>
        <taxon>Stenosarchaea group</taxon>
        <taxon>Methanomicrobia</taxon>
        <taxon>Methanomicrobiales</taxon>
        <taxon>Methanocorpusculaceae</taxon>
        <taxon>Methanocorpusculum</taxon>
    </lineage>
</organism>
<sequence length="133" mass="15067">MAVKEKGPYRCPVEVAFDFISGKWKSLIILCIAYDKVRYSDIKACLSTISPHILSHQLKSLESDGLIVRTQYGEIPLRVEYHLTEAGLKLLPILGSLGSWASAYYPDQIPHSTLQNCRRFFSGDSSDDFCWNH</sequence>
<feature type="domain" description="HTH hxlR-type" evidence="4">
    <location>
        <begin position="11"/>
        <end position="109"/>
    </location>
</feature>